<dbReference type="KEGG" id="sapp:SAC06_01190"/>
<dbReference type="InterPro" id="IPR036291">
    <property type="entry name" value="NAD(P)-bd_dom_sf"/>
</dbReference>
<dbReference type="Gene3D" id="3.30.360.10">
    <property type="entry name" value="Dihydrodipicolinate Reductase, domain 2"/>
    <property type="match status" value="1"/>
</dbReference>
<dbReference type="InterPro" id="IPR055170">
    <property type="entry name" value="GFO_IDH_MocA-like_dom"/>
</dbReference>
<feature type="domain" description="Gfo/Idh/MocA-like oxidoreductase N-terminal" evidence="1">
    <location>
        <begin position="46"/>
        <end position="126"/>
    </location>
</feature>
<dbReference type="InterPro" id="IPR000683">
    <property type="entry name" value="Gfo/Idh/MocA-like_OxRdtase_N"/>
</dbReference>
<dbReference type="Pfam" id="PF01408">
    <property type="entry name" value="GFO_IDH_MocA"/>
    <property type="match status" value="1"/>
</dbReference>
<dbReference type="InterPro" id="IPR051317">
    <property type="entry name" value="Gfo/Idh/MocA_oxidoreduct"/>
</dbReference>
<accession>A0AAU7VA62</accession>
<dbReference type="EMBL" id="CP138335">
    <property type="protein sequence ID" value="XBW08202.1"/>
    <property type="molecule type" value="Genomic_DNA"/>
</dbReference>
<feature type="domain" description="GFO/IDH/MocA-like oxidoreductase" evidence="2">
    <location>
        <begin position="136"/>
        <end position="269"/>
    </location>
</feature>
<dbReference type="AlphaFoldDB" id="A0AAU7VA62"/>
<evidence type="ECO:0000259" key="1">
    <source>
        <dbReference type="Pfam" id="PF01408"/>
    </source>
</evidence>
<name>A0AAU7VA62_9ACTO</name>
<dbReference type="RefSeq" id="WP_350258402.1">
    <property type="nucleotide sequence ID" value="NZ_CP138335.1"/>
</dbReference>
<organism evidence="3">
    <name type="scientific">Scrofimicrobium appendicitidis</name>
    <dbReference type="NCBI Taxonomy" id="3079930"/>
    <lineage>
        <taxon>Bacteria</taxon>
        <taxon>Bacillati</taxon>
        <taxon>Actinomycetota</taxon>
        <taxon>Actinomycetes</taxon>
        <taxon>Actinomycetales</taxon>
        <taxon>Actinomycetaceae</taxon>
        <taxon>Scrofimicrobium</taxon>
    </lineage>
</organism>
<dbReference type="PANTHER" id="PTHR43708:SF8">
    <property type="entry name" value="OXIDOREDUCTASE"/>
    <property type="match status" value="1"/>
</dbReference>
<protein>
    <submittedName>
        <fullName evidence="3">Gfo/Idh/MocA family oxidoreductase</fullName>
    </submittedName>
</protein>
<gene>
    <name evidence="3" type="ORF">SAC06_01190</name>
</gene>
<dbReference type="GO" id="GO:0000166">
    <property type="term" value="F:nucleotide binding"/>
    <property type="evidence" value="ECO:0007669"/>
    <property type="project" value="InterPro"/>
</dbReference>
<proteinExistence type="predicted"/>
<sequence>MNRLRVACASGVRHAGPYLEILGQDSRVELVGLGEEPGVPEWMRTDSRRVAEQARIPWHEDLGEWLDPSRVDLVLICSEPTRHAHLAQQLLERGLSLLVDKPVATSVAQVDQLLATQARVGARCSVINRTHAPALRRLCRWIDAGYLGLPVHFDLEFLADGAHFSTSVERPELVVDRSLSGGGEMMNFLGYCLDAMHYATGLEVEEIFALTGSLFLDSHRRGGVEDAAVVSVQLTHGVNATITLGRVPFAPGLGPTATSMRVLGSHGQAVADDDRPALEHYGPEGLRAESFDGGEEALRAYLDHVVTTALAGQDADYGLAEARRTLAAIEAAYRSVTSGVPERP</sequence>
<dbReference type="Gene3D" id="3.40.50.720">
    <property type="entry name" value="NAD(P)-binding Rossmann-like Domain"/>
    <property type="match status" value="1"/>
</dbReference>
<dbReference type="SUPFAM" id="SSF55347">
    <property type="entry name" value="Glyceraldehyde-3-phosphate dehydrogenase-like, C-terminal domain"/>
    <property type="match status" value="1"/>
</dbReference>
<reference evidence="3" key="1">
    <citation type="submission" date="2023-11" db="EMBL/GenBank/DDBJ databases">
        <title>Scrofimicrobium hongkongense sp. nov., isolated from a patient with peritonitis.</title>
        <authorList>
            <person name="Lao H.Y."/>
            <person name="Wong A.Y.P."/>
            <person name="Ng T.L."/>
            <person name="Wong R.Y.L."/>
            <person name="Yau M.C.Y."/>
            <person name="Lam J.Y.W."/>
            <person name="Siu G.K.H."/>
        </authorList>
    </citation>
    <scope>NUCLEOTIDE SEQUENCE</scope>
    <source>
        <strain evidence="3">R131</strain>
    </source>
</reference>
<dbReference type="SUPFAM" id="SSF51735">
    <property type="entry name" value="NAD(P)-binding Rossmann-fold domains"/>
    <property type="match status" value="1"/>
</dbReference>
<evidence type="ECO:0000259" key="2">
    <source>
        <dbReference type="Pfam" id="PF22725"/>
    </source>
</evidence>
<dbReference type="PANTHER" id="PTHR43708">
    <property type="entry name" value="CONSERVED EXPRESSED OXIDOREDUCTASE (EUROFUNG)"/>
    <property type="match status" value="1"/>
</dbReference>
<evidence type="ECO:0000313" key="3">
    <source>
        <dbReference type="EMBL" id="XBW08202.1"/>
    </source>
</evidence>
<dbReference type="Pfam" id="PF22725">
    <property type="entry name" value="GFO_IDH_MocA_C3"/>
    <property type="match status" value="1"/>
</dbReference>